<dbReference type="SMART" id="SM00089">
    <property type="entry name" value="PKD"/>
    <property type="match status" value="2"/>
</dbReference>
<evidence type="ECO:0000313" key="5">
    <source>
        <dbReference type="EMBL" id="SCW67337.1"/>
    </source>
</evidence>
<dbReference type="PROSITE" id="PS00330">
    <property type="entry name" value="HEMOLYSIN_CALCIUM"/>
    <property type="match status" value="3"/>
</dbReference>
<dbReference type="InterPro" id="IPR004843">
    <property type="entry name" value="Calcineurin-like_PHP"/>
</dbReference>
<accession>A0A1G4SEI7</accession>
<feature type="domain" description="PKD/Chitinase" evidence="4">
    <location>
        <begin position="1171"/>
        <end position="1252"/>
    </location>
</feature>
<dbReference type="Gene3D" id="2.60.120.200">
    <property type="match status" value="2"/>
</dbReference>
<keyword evidence="2" id="KW-0964">Secreted</keyword>
<dbReference type="InterPro" id="IPR013320">
    <property type="entry name" value="ConA-like_dom_sf"/>
</dbReference>
<dbReference type="Gene3D" id="2.60.40.2810">
    <property type="match status" value="2"/>
</dbReference>
<dbReference type="STRING" id="177413.SAMN05660859_2139"/>
<dbReference type="InterPro" id="IPR018511">
    <property type="entry name" value="Hemolysin-typ_Ca-bd_CS"/>
</dbReference>
<sequence>MTSIVSPILDFMAKRGSEDRVIDLDDVFGGNGLTYTIESSDPAVAAVRIEGSALTIDFLDTLGYTDLKITATDADGATAVENVRLRVASESAFTIAVMPDTQDYTSNADLNHIFGDMTQWLVDHQESLGIEFAIHVGDITQRNTAENWAIAEEALRKLDGKIPYSLLPGNHDQSDQGRANDHSSVYLDDLFSPEKQAATSPTFGGVYDQEPESSKNNYHTFTAPDGTKWLVMSMEFGVRDDVLRWAGDVIEAHADHRVIIANHSMTNFAGRHDPLGSPLFKEGTGYDYGMGNTLENPNDGETIWRELASKYPNVAMTFSGHIFGDGAETVTSYNQYGQPVHQMLVNYQNGVANEINGGRGGNGAIRLVVVDPEAGTISTETYFTEFDSYLTGGRTEGELQGDYKEHEQVLDGLDLGPVTPQALADAGDDIFATATAGADEGAVVLDASASRNPNDAIVEYRWLDKDGQVVATGQKPTVSFEVGSHKLTLEVEDRAGVVTRDEIRVVVSGDRTLLVDNFNDGDASGWTTVRPLLANTTVLETASQAGAPALAGGDAGVLSFPPLEGTQYYHVQPGFEPSAGEDFESYTLMMDLMVYDGQGAYFSLFQNDLENTEDGVIFIENKNNGTGTLEILRGAHGTITYGQWHRIALTVEKIDDATATLSKYIDGAFVGSQVVAMDRLKIDGEGGFYLLADDNGESGYGHLNSVVFSDRVFSASEIADMGGAKADGPLAAVSDGRTVQFDFNGDIAASLGAGTLTIVDKKGDALEALTTIGTAASYGIPELPGGDDQVMFFPAPKEKQGFVVTPAGDDDVITEYSLVMDVLVPDGQGRYISLLQTDPSNTSDGDVFIRRNNGTGMAELGGGGYDGAFAYGEWQRIALVVDQGPDGTVTLSKYLNGTLIGSRVVDAERFQLDGEKGFLLFADEDGEMSDAYVNSVSFTEGVLTAEQVAALGGAKAGGIFTQAPDANTTQFDFSGTLDATFGNAQLDFLDESDTGFWKVKGSVHSRKNDDASIDAPEGALYYSQDNPDKILVWNDPAALAWKDYVFDVTIRSTDDDVIGTVFYYADESNYYRLELDGEGYSRQLIKVQDGVETVLASVTGGYRFNDEMELRVAVVNGEITVLLDDVNVFGGPVVDSAPLAGGTIGVLSSNQKSAIFDNVAVNEVALAAHGAGDMRSIDRDGDGFATVALSASGSFGPDAIVSYRWLLDGEEIGTGKEAVLTLPVGTKGVTLEVTDAAGKTSRDHVKVDVVGADKVLVSEGFAGGTLAGWTIVDEGTLGGASDWQLRDGKLYQMSDIHSRQLISNGNASDPDPWNRGWSPLGDGYNALRKGTYALYNAPEAAEWSDYSVEVTIVTPDDDGLGILLHYQDPQNYYKMELDREGGLWQLRSMVDGYEKTLAQVPGRYVSGEPIHLRVDTVDGKMQAYVNGEPVFAYDIEDHNLEAGTVGLYSWGSAGVAFDDLSVVSLADAPVQPGDNTAPEAANDNGFSLASGSSLMLAAALLLANDLDADADELVLVSVQEAIGGTVALDDAGNVLFKATPGFSGTASFSYTVSDGKGGTDKATVTLNVEAAANRTPDALDDRLYVLEEAVVTLAASSLLANDTDADGDTLTLVSVQGATHGTVALVDGKVVFTPADGFTGAASFTYTVSDGKGGQDTAKVVVNVQPRPNAAPVAQNDGGFTVTAGLALSLAAAALLVNDTDADADTLSIVSVQAATHGTVALVDGKVVFTAAAGYEGEASFTYTVADGQGGTSTATVTLAVEAAEVEEPGHEGWQHGTAGDDVLGGPSTESVRIFGDAGDDIIRGGLRDDQLDGGEGSDLLRGGIGHDRLAGGAGDDVLEGGVGNDRLEGGDGDDELRGGIGSDTLEGGDGDDVLEGGIGNDALDGGSGDDELKGGLGRDRLEGGEGDDVLSGGIGRDVFVFGANSGADIITDFRSGQDSIELQGLDFETFDQVLAAMVDTDEGVVLQLDASGETFVLIEHATRSGFGADDFSFV</sequence>
<dbReference type="InterPro" id="IPR001343">
    <property type="entry name" value="Hemolysn_Ca-bd"/>
</dbReference>
<dbReference type="Gene3D" id="2.60.120.560">
    <property type="entry name" value="Exo-inulinase, domain 1"/>
    <property type="match status" value="2"/>
</dbReference>
<dbReference type="NCBIfam" id="NF012211">
    <property type="entry name" value="tand_rpt_95"/>
    <property type="match status" value="3"/>
</dbReference>
<feature type="compositionally biased region" description="Basic and acidic residues" evidence="3">
    <location>
        <begin position="1891"/>
        <end position="1904"/>
    </location>
</feature>
<dbReference type="Pfam" id="PF00149">
    <property type="entry name" value="Metallophos"/>
    <property type="match status" value="1"/>
</dbReference>
<dbReference type="GO" id="GO:0005615">
    <property type="term" value="C:extracellular space"/>
    <property type="evidence" value="ECO:0007669"/>
    <property type="project" value="InterPro"/>
</dbReference>
<dbReference type="SUPFAM" id="SSF49899">
    <property type="entry name" value="Concanavalin A-like lectins/glucanases"/>
    <property type="match status" value="2"/>
</dbReference>
<dbReference type="InterPro" id="IPR029052">
    <property type="entry name" value="Metallo-depent_PP-like"/>
</dbReference>
<evidence type="ECO:0000259" key="4">
    <source>
        <dbReference type="SMART" id="SM00089"/>
    </source>
</evidence>
<keyword evidence="6" id="KW-1185">Reference proteome</keyword>
<dbReference type="Pfam" id="PF00353">
    <property type="entry name" value="HemolysinCabind"/>
    <property type="match status" value="3"/>
</dbReference>
<dbReference type="Gene3D" id="3.60.21.10">
    <property type="match status" value="1"/>
</dbReference>
<evidence type="ECO:0000313" key="6">
    <source>
        <dbReference type="Proteomes" id="UP000198889"/>
    </source>
</evidence>
<dbReference type="SUPFAM" id="SSF51120">
    <property type="entry name" value="beta-Roll"/>
    <property type="match status" value="1"/>
</dbReference>
<dbReference type="PRINTS" id="PR00313">
    <property type="entry name" value="CABNDNGRPT"/>
</dbReference>
<dbReference type="InterPro" id="IPR022409">
    <property type="entry name" value="PKD/Chitinase_dom"/>
</dbReference>
<dbReference type="GO" id="GO:0005509">
    <property type="term" value="F:calcium ion binding"/>
    <property type="evidence" value="ECO:0007669"/>
    <property type="project" value="InterPro"/>
</dbReference>
<evidence type="ECO:0000256" key="2">
    <source>
        <dbReference type="ARBA" id="ARBA00022525"/>
    </source>
</evidence>
<name>A0A1G4SEI7_9HYPH</name>
<dbReference type="EMBL" id="FMTP01000003">
    <property type="protein sequence ID" value="SCW67337.1"/>
    <property type="molecule type" value="Genomic_DNA"/>
</dbReference>
<evidence type="ECO:0000256" key="1">
    <source>
        <dbReference type="ARBA" id="ARBA00004613"/>
    </source>
</evidence>
<dbReference type="GO" id="GO:0016787">
    <property type="term" value="F:hydrolase activity"/>
    <property type="evidence" value="ECO:0007669"/>
    <property type="project" value="InterPro"/>
</dbReference>
<dbReference type="Gene3D" id="2.150.10.10">
    <property type="entry name" value="Serralysin-like metalloprotease, C-terminal"/>
    <property type="match status" value="2"/>
</dbReference>
<dbReference type="PANTHER" id="PTHR38340">
    <property type="entry name" value="S-LAYER PROTEIN"/>
    <property type="match status" value="1"/>
</dbReference>
<dbReference type="SUPFAM" id="SSF56300">
    <property type="entry name" value="Metallo-dependent phosphatases"/>
    <property type="match status" value="1"/>
</dbReference>
<dbReference type="Pfam" id="PF17963">
    <property type="entry name" value="Big_9"/>
    <property type="match status" value="3"/>
</dbReference>
<feature type="region of interest" description="Disordered" evidence="3">
    <location>
        <begin position="1832"/>
        <end position="1909"/>
    </location>
</feature>
<dbReference type="Proteomes" id="UP000198889">
    <property type="component" value="Unassembled WGS sequence"/>
</dbReference>
<dbReference type="InterPro" id="IPR011049">
    <property type="entry name" value="Serralysin-like_metalloprot_C"/>
</dbReference>
<protein>
    <submittedName>
        <fullName evidence="5">Ca2+-binding protein, RTX toxin-related</fullName>
    </submittedName>
</protein>
<feature type="domain" description="PKD/Chitinase" evidence="4">
    <location>
        <begin position="431"/>
        <end position="509"/>
    </location>
</feature>
<comment type="subcellular location">
    <subcellularLocation>
        <location evidence="1">Secreted</location>
    </subcellularLocation>
</comment>
<gene>
    <name evidence="5" type="ORF">SAMN05660859_2139</name>
</gene>
<dbReference type="Gene3D" id="2.60.40.3440">
    <property type="match status" value="1"/>
</dbReference>
<organism evidence="5 6">
    <name type="scientific">Ancylobacter rudongensis</name>
    <dbReference type="NCBI Taxonomy" id="177413"/>
    <lineage>
        <taxon>Bacteria</taxon>
        <taxon>Pseudomonadati</taxon>
        <taxon>Pseudomonadota</taxon>
        <taxon>Alphaproteobacteria</taxon>
        <taxon>Hyphomicrobiales</taxon>
        <taxon>Xanthobacteraceae</taxon>
        <taxon>Ancylobacter</taxon>
    </lineage>
</organism>
<dbReference type="Gene3D" id="2.60.40.10">
    <property type="entry name" value="Immunoglobulins"/>
    <property type="match status" value="2"/>
</dbReference>
<dbReference type="InterPro" id="IPR013783">
    <property type="entry name" value="Ig-like_fold"/>
</dbReference>
<dbReference type="RefSeq" id="WP_091439108.1">
    <property type="nucleotide sequence ID" value="NZ_FMTP01000003.1"/>
</dbReference>
<reference evidence="6" key="1">
    <citation type="submission" date="2016-10" db="EMBL/GenBank/DDBJ databases">
        <authorList>
            <person name="Varghese N."/>
            <person name="Submissions S."/>
        </authorList>
    </citation>
    <scope>NUCLEOTIDE SEQUENCE [LARGE SCALE GENOMIC DNA]</scope>
    <source>
        <strain evidence="6">CGMCC 1.1761</strain>
    </source>
</reference>
<proteinExistence type="predicted"/>
<dbReference type="InterPro" id="IPR050557">
    <property type="entry name" value="RTX_toxin/Mannuronan_C5-epim"/>
</dbReference>
<dbReference type="PANTHER" id="PTHR38340:SF1">
    <property type="entry name" value="S-LAYER PROTEIN"/>
    <property type="match status" value="1"/>
</dbReference>
<evidence type="ECO:0000256" key="3">
    <source>
        <dbReference type="SAM" id="MobiDB-lite"/>
    </source>
</evidence>